<feature type="signal peptide" evidence="2">
    <location>
        <begin position="1"/>
        <end position="26"/>
    </location>
</feature>
<evidence type="ECO:0000256" key="2">
    <source>
        <dbReference type="SAM" id="SignalP"/>
    </source>
</evidence>
<reference evidence="3" key="1">
    <citation type="submission" date="2023-06" db="EMBL/GenBank/DDBJ databases">
        <authorList>
            <consortium name="Lawrence Berkeley National Laboratory"/>
            <person name="Ahrendt S."/>
            <person name="Sahu N."/>
            <person name="Indic B."/>
            <person name="Wong-Bajracharya J."/>
            <person name="Merenyi Z."/>
            <person name="Ke H.-M."/>
            <person name="Monk M."/>
            <person name="Kocsube S."/>
            <person name="Drula E."/>
            <person name="Lipzen A."/>
            <person name="Balint B."/>
            <person name="Henrissat B."/>
            <person name="Andreopoulos B."/>
            <person name="Martin F.M."/>
            <person name="Harder C.B."/>
            <person name="Rigling D."/>
            <person name="Ford K.L."/>
            <person name="Foster G.D."/>
            <person name="Pangilinan J."/>
            <person name="Papanicolaou A."/>
            <person name="Barry K."/>
            <person name="LaButti K."/>
            <person name="Viragh M."/>
            <person name="Koriabine M."/>
            <person name="Yan M."/>
            <person name="Riley R."/>
            <person name="Champramary S."/>
            <person name="Plett K.L."/>
            <person name="Tsai I.J."/>
            <person name="Slot J."/>
            <person name="Sipos G."/>
            <person name="Plett J."/>
            <person name="Nagy L.G."/>
            <person name="Grigoriev I.V."/>
        </authorList>
    </citation>
    <scope>NUCLEOTIDE SEQUENCE</scope>
    <source>
        <strain evidence="3">ICMP 16352</strain>
    </source>
</reference>
<keyword evidence="4" id="KW-1185">Reference proteome</keyword>
<feature type="region of interest" description="Disordered" evidence="1">
    <location>
        <begin position="63"/>
        <end position="83"/>
    </location>
</feature>
<evidence type="ECO:0000256" key="1">
    <source>
        <dbReference type="SAM" id="MobiDB-lite"/>
    </source>
</evidence>
<dbReference type="Proteomes" id="UP001175227">
    <property type="component" value="Unassembled WGS sequence"/>
</dbReference>
<comment type="caution">
    <text evidence="3">The sequence shown here is derived from an EMBL/GenBank/DDBJ whole genome shotgun (WGS) entry which is preliminary data.</text>
</comment>
<feature type="chain" id="PRO_5041248649" evidence="2">
    <location>
        <begin position="27"/>
        <end position="159"/>
    </location>
</feature>
<dbReference type="EMBL" id="JAUEPR010000139">
    <property type="protein sequence ID" value="KAK0461587.1"/>
    <property type="molecule type" value="Genomic_DNA"/>
</dbReference>
<gene>
    <name evidence="3" type="ORF">IW261DRAFT_205021</name>
</gene>
<organism evidence="3 4">
    <name type="scientific">Armillaria novae-zelandiae</name>
    <dbReference type="NCBI Taxonomy" id="153914"/>
    <lineage>
        <taxon>Eukaryota</taxon>
        <taxon>Fungi</taxon>
        <taxon>Dikarya</taxon>
        <taxon>Basidiomycota</taxon>
        <taxon>Agaricomycotina</taxon>
        <taxon>Agaricomycetes</taxon>
        <taxon>Agaricomycetidae</taxon>
        <taxon>Agaricales</taxon>
        <taxon>Marasmiineae</taxon>
        <taxon>Physalacriaceae</taxon>
        <taxon>Armillaria</taxon>
    </lineage>
</organism>
<accession>A0AA39N9M6</accession>
<proteinExistence type="predicted"/>
<protein>
    <submittedName>
        <fullName evidence="3">Uncharacterized protein</fullName>
    </submittedName>
</protein>
<sequence length="159" mass="17734">MDQRIIWSQTALTLILLSRFWVCGLAVLRGGTGGKDGQMVHPGRPRVRVTLVTEVQRHSKSRLGHPYLTEDDAEGPDNGRQDFSKTIIQTTDSQSPQPCACTLSQDLTDFNIDCTRTRRNFSVTAAYSDPFFHSGSLAFRTTTIRWMGILSVAAQCSRK</sequence>
<evidence type="ECO:0000313" key="4">
    <source>
        <dbReference type="Proteomes" id="UP001175227"/>
    </source>
</evidence>
<evidence type="ECO:0000313" key="3">
    <source>
        <dbReference type="EMBL" id="KAK0461587.1"/>
    </source>
</evidence>
<keyword evidence="2" id="KW-0732">Signal</keyword>
<dbReference type="AlphaFoldDB" id="A0AA39N9M6"/>
<name>A0AA39N9M6_9AGAR</name>